<feature type="DNA-binding region" description="H-T-H motif" evidence="4">
    <location>
        <begin position="29"/>
        <end position="48"/>
    </location>
</feature>
<reference evidence="7" key="1">
    <citation type="submission" date="2017-09" db="EMBL/GenBank/DDBJ databases">
        <authorList>
            <person name="Varghese N."/>
            <person name="Submissions S."/>
        </authorList>
    </citation>
    <scope>NUCLEOTIDE SEQUENCE [LARGE SCALE GENOMIC DNA]</scope>
    <source>
        <strain evidence="7">DSM 45537</strain>
    </source>
</reference>
<dbReference type="Proteomes" id="UP000219565">
    <property type="component" value="Unassembled WGS sequence"/>
</dbReference>
<feature type="domain" description="HTH tetR-type" evidence="5">
    <location>
        <begin position="6"/>
        <end position="66"/>
    </location>
</feature>
<dbReference type="InterPro" id="IPR036271">
    <property type="entry name" value="Tet_transcr_reg_TetR-rel_C_sf"/>
</dbReference>
<evidence type="ECO:0000259" key="5">
    <source>
        <dbReference type="PROSITE" id="PS50977"/>
    </source>
</evidence>
<dbReference type="PROSITE" id="PS50977">
    <property type="entry name" value="HTH_TETR_2"/>
    <property type="match status" value="1"/>
</dbReference>
<name>A0A285KNX7_9NOCA</name>
<dbReference type="AlphaFoldDB" id="A0A285KNX7"/>
<dbReference type="PANTHER" id="PTHR47506">
    <property type="entry name" value="TRANSCRIPTIONAL REGULATORY PROTEIN"/>
    <property type="match status" value="1"/>
</dbReference>
<dbReference type="STRING" id="1379680.GCA_001612615_00796"/>
<accession>A0A285KNX7</accession>
<organism evidence="6 7">
    <name type="scientific">Nocardia amikacinitolerans</name>
    <dbReference type="NCBI Taxonomy" id="756689"/>
    <lineage>
        <taxon>Bacteria</taxon>
        <taxon>Bacillati</taxon>
        <taxon>Actinomycetota</taxon>
        <taxon>Actinomycetes</taxon>
        <taxon>Mycobacteriales</taxon>
        <taxon>Nocardiaceae</taxon>
        <taxon>Nocardia</taxon>
    </lineage>
</organism>
<keyword evidence="2 4" id="KW-0238">DNA-binding</keyword>
<proteinExistence type="predicted"/>
<dbReference type="InterPro" id="IPR009057">
    <property type="entry name" value="Homeodomain-like_sf"/>
</dbReference>
<gene>
    <name evidence="6" type="ORF">SAMN04244553_0226</name>
</gene>
<dbReference type="Gene3D" id="1.10.357.10">
    <property type="entry name" value="Tetracycline Repressor, domain 2"/>
    <property type="match status" value="1"/>
</dbReference>
<sequence>MGRPRQFDESALLDVAIELFWTDGFDGTSVEGVSSASGVGNGSIYAAYGSKMGLFLTAFRRYCERRAELVHEVLRATPGPPRAAVRAFFDAVIADCLAHRNRRGCLMLNSIGQLGHRVPEVIAIAERTTARMETHVAERLRADIPRKLLDQNELAALSSHVVLVSQGLIQLSRLDVSRQRLYDVADISCAAIPQ</sequence>
<evidence type="ECO:0000313" key="6">
    <source>
        <dbReference type="EMBL" id="SNY74320.1"/>
    </source>
</evidence>
<evidence type="ECO:0000256" key="2">
    <source>
        <dbReference type="ARBA" id="ARBA00023125"/>
    </source>
</evidence>
<dbReference type="Gene3D" id="1.10.10.60">
    <property type="entry name" value="Homeodomain-like"/>
    <property type="match status" value="1"/>
</dbReference>
<protein>
    <submittedName>
        <fullName evidence="6">Transcriptional regulator, TetR family</fullName>
    </submittedName>
</protein>
<evidence type="ECO:0000256" key="3">
    <source>
        <dbReference type="ARBA" id="ARBA00023163"/>
    </source>
</evidence>
<dbReference type="PANTHER" id="PTHR47506:SF1">
    <property type="entry name" value="HTH-TYPE TRANSCRIPTIONAL REGULATOR YJDC"/>
    <property type="match status" value="1"/>
</dbReference>
<evidence type="ECO:0000256" key="4">
    <source>
        <dbReference type="PROSITE-ProRule" id="PRU00335"/>
    </source>
</evidence>
<dbReference type="Pfam" id="PF00440">
    <property type="entry name" value="TetR_N"/>
    <property type="match status" value="1"/>
</dbReference>
<dbReference type="SUPFAM" id="SSF48498">
    <property type="entry name" value="Tetracyclin repressor-like, C-terminal domain"/>
    <property type="match status" value="1"/>
</dbReference>
<keyword evidence="3" id="KW-0804">Transcription</keyword>
<dbReference type="InterPro" id="IPR001647">
    <property type="entry name" value="HTH_TetR"/>
</dbReference>
<keyword evidence="1" id="KW-0805">Transcription regulation</keyword>
<dbReference type="OrthoDB" id="9805134at2"/>
<dbReference type="SUPFAM" id="SSF46689">
    <property type="entry name" value="Homeodomain-like"/>
    <property type="match status" value="1"/>
</dbReference>
<evidence type="ECO:0000313" key="7">
    <source>
        <dbReference type="Proteomes" id="UP000219565"/>
    </source>
</evidence>
<keyword evidence="7" id="KW-1185">Reference proteome</keyword>
<dbReference type="RefSeq" id="WP_097243281.1">
    <property type="nucleotide sequence ID" value="NZ_OBEG01000001.1"/>
</dbReference>
<evidence type="ECO:0000256" key="1">
    <source>
        <dbReference type="ARBA" id="ARBA00023015"/>
    </source>
</evidence>
<dbReference type="GO" id="GO:0003677">
    <property type="term" value="F:DNA binding"/>
    <property type="evidence" value="ECO:0007669"/>
    <property type="project" value="UniProtKB-UniRule"/>
</dbReference>
<dbReference type="PRINTS" id="PR00455">
    <property type="entry name" value="HTHTETR"/>
</dbReference>
<dbReference type="EMBL" id="OBEG01000001">
    <property type="protein sequence ID" value="SNY74320.1"/>
    <property type="molecule type" value="Genomic_DNA"/>
</dbReference>